<evidence type="ECO:0000313" key="14">
    <source>
        <dbReference type="EMBL" id="MDI9860601.1"/>
    </source>
</evidence>
<keyword evidence="4" id="KW-0645">Protease</keyword>
<protein>
    <submittedName>
        <fullName evidence="14">TraB/GumN family protein</fullName>
    </submittedName>
</protein>
<evidence type="ECO:0000256" key="7">
    <source>
        <dbReference type="ARBA" id="ARBA00022729"/>
    </source>
</evidence>
<dbReference type="PANTHER" id="PTHR31120:SF6">
    <property type="entry name" value="METALLOPROTEASE TIKI HOMOLOG"/>
    <property type="match status" value="1"/>
</dbReference>
<evidence type="ECO:0000256" key="3">
    <source>
        <dbReference type="ARBA" id="ARBA00004479"/>
    </source>
</evidence>
<keyword evidence="9" id="KW-1133">Transmembrane helix</keyword>
<reference evidence="14 15" key="1">
    <citation type="submission" date="2023-05" db="EMBL/GenBank/DDBJ databases">
        <title>Novel species of genus Flectobacillus isolated from stream in China.</title>
        <authorList>
            <person name="Lu H."/>
        </authorList>
    </citation>
    <scope>NUCLEOTIDE SEQUENCE [LARGE SCALE GENOMIC DNA]</scope>
    <source>
        <strain evidence="14 15">KCTC 42575</strain>
    </source>
</reference>
<comment type="cofactor">
    <cofactor evidence="1">
        <name>Mn(2+)</name>
        <dbReference type="ChEBI" id="CHEBI:29035"/>
    </cofactor>
</comment>
<dbReference type="EMBL" id="JASHIF010000012">
    <property type="protein sequence ID" value="MDI9860601.1"/>
    <property type="molecule type" value="Genomic_DNA"/>
</dbReference>
<keyword evidence="6" id="KW-0479">Metal-binding</keyword>
<name>A0ABT6YAL2_9BACT</name>
<evidence type="ECO:0000313" key="15">
    <source>
        <dbReference type="Proteomes" id="UP001236507"/>
    </source>
</evidence>
<evidence type="ECO:0000256" key="11">
    <source>
        <dbReference type="ARBA" id="ARBA00023136"/>
    </source>
</evidence>
<gene>
    <name evidence="14" type="ORF">QM524_15405</name>
</gene>
<evidence type="ECO:0000256" key="1">
    <source>
        <dbReference type="ARBA" id="ARBA00001936"/>
    </source>
</evidence>
<evidence type="ECO:0000256" key="4">
    <source>
        <dbReference type="ARBA" id="ARBA00022670"/>
    </source>
</evidence>
<keyword evidence="10" id="KW-0482">Metalloprotease</keyword>
<evidence type="ECO:0000256" key="10">
    <source>
        <dbReference type="ARBA" id="ARBA00023049"/>
    </source>
</evidence>
<dbReference type="CDD" id="cd14789">
    <property type="entry name" value="Tiki"/>
    <property type="match status" value="1"/>
</dbReference>
<organism evidence="14 15">
    <name type="scientific">Flectobacillus roseus</name>
    <dbReference type="NCBI Taxonomy" id="502259"/>
    <lineage>
        <taxon>Bacteria</taxon>
        <taxon>Pseudomonadati</taxon>
        <taxon>Bacteroidota</taxon>
        <taxon>Cytophagia</taxon>
        <taxon>Cytophagales</taxon>
        <taxon>Flectobacillaceae</taxon>
        <taxon>Flectobacillus</taxon>
    </lineage>
</organism>
<evidence type="ECO:0000256" key="2">
    <source>
        <dbReference type="ARBA" id="ARBA00001941"/>
    </source>
</evidence>
<comment type="caution">
    <text evidence="14">The sequence shown here is derived from an EMBL/GenBank/DDBJ whole genome shotgun (WGS) entry which is preliminary data.</text>
</comment>
<keyword evidence="12" id="KW-0325">Glycoprotein</keyword>
<feature type="signal peptide" evidence="13">
    <location>
        <begin position="1"/>
        <end position="24"/>
    </location>
</feature>
<evidence type="ECO:0000256" key="13">
    <source>
        <dbReference type="SAM" id="SignalP"/>
    </source>
</evidence>
<keyword evidence="7 13" id="KW-0732">Signal</keyword>
<keyword evidence="8" id="KW-0378">Hydrolase</keyword>
<keyword evidence="11" id="KW-0472">Membrane</keyword>
<keyword evidence="5" id="KW-0812">Transmembrane</keyword>
<evidence type="ECO:0000256" key="8">
    <source>
        <dbReference type="ARBA" id="ARBA00022801"/>
    </source>
</evidence>
<keyword evidence="15" id="KW-1185">Reference proteome</keyword>
<proteinExistence type="predicted"/>
<dbReference type="RefSeq" id="WP_283345260.1">
    <property type="nucleotide sequence ID" value="NZ_JASHIF010000012.1"/>
</dbReference>
<feature type="chain" id="PRO_5046744030" evidence="13">
    <location>
        <begin position="25"/>
        <end position="292"/>
    </location>
</feature>
<comment type="subcellular location">
    <subcellularLocation>
        <location evidence="3">Membrane</location>
        <topology evidence="3">Single-pass type I membrane protein</topology>
    </subcellularLocation>
</comment>
<evidence type="ECO:0000256" key="12">
    <source>
        <dbReference type="ARBA" id="ARBA00023180"/>
    </source>
</evidence>
<evidence type="ECO:0000256" key="6">
    <source>
        <dbReference type="ARBA" id="ARBA00022723"/>
    </source>
</evidence>
<dbReference type="Pfam" id="PF01963">
    <property type="entry name" value="TraB_PrgY_gumN"/>
    <property type="match status" value="1"/>
</dbReference>
<evidence type="ECO:0000256" key="5">
    <source>
        <dbReference type="ARBA" id="ARBA00022692"/>
    </source>
</evidence>
<dbReference type="Proteomes" id="UP001236507">
    <property type="component" value="Unassembled WGS sequence"/>
</dbReference>
<evidence type="ECO:0000256" key="9">
    <source>
        <dbReference type="ARBA" id="ARBA00022989"/>
    </source>
</evidence>
<dbReference type="PANTHER" id="PTHR31120">
    <property type="entry name" value="METALLOPROTEASE TIKI"/>
    <property type="match status" value="1"/>
</dbReference>
<dbReference type="InterPro" id="IPR040230">
    <property type="entry name" value="TIKI1/2-like"/>
</dbReference>
<accession>A0ABT6YAL2</accession>
<comment type="cofactor">
    <cofactor evidence="2">
        <name>Co(2+)</name>
        <dbReference type="ChEBI" id="CHEBI:48828"/>
    </cofactor>
</comment>
<sequence length="292" mass="33317">MTYLAKCFTIVLCFSALLLPRLYAQEKQHSLLWEISGNGLAKPSYLFGTIHAICPKDFVMNQSIEHSVTKSSQVYLELDMDEPSMMMDMQKMMFMPEGTTLKSLMKEGDYQLVAQFFKDSIGVNVDKVQKLKPFALSSMTVMKMLNCPIKSYEMTFVEMAKAQKKEVLGLETVEEQMSAIDKMGYEQQADLMLVKMVKNWNTDKNTFSQMVKDYKSQNIEGLLKDMTSSSTMDVEFEKNLLNDRNKNWVPRIKKIIHEKSTFFAVGAGHLPGENGVISLLRKEGYIVKAVVK</sequence>
<dbReference type="InterPro" id="IPR002816">
    <property type="entry name" value="TraB/PrgY/GumN_fam"/>
</dbReference>